<dbReference type="EMBL" id="CH902994">
    <property type="protein sequence ID" value="EDV44984.2"/>
    <property type="molecule type" value="Genomic_DNA"/>
</dbReference>
<dbReference type="HOGENOM" id="CLU_1556876_0_0_1"/>
<evidence type="ECO:0000313" key="2">
    <source>
        <dbReference type="Proteomes" id="UP000007801"/>
    </source>
</evidence>
<dbReference type="STRING" id="7217.B3N2B7"/>
<dbReference type="eggNOG" id="KOG0531">
    <property type="taxonomic scope" value="Eukaryota"/>
</dbReference>
<dbReference type="Proteomes" id="UP000007801">
    <property type="component" value="Unassembled WGS sequence"/>
</dbReference>
<accession>B3N2B7</accession>
<keyword evidence="2" id="KW-1185">Reference proteome</keyword>
<dbReference type="InParanoid" id="B3N2B7"/>
<dbReference type="GeneID" id="6502599"/>
<name>B3N2B7_DROAN</name>
<dbReference type="KEGG" id="dan:6502599"/>
<sequence length="198" mass="23679">FFSRELREIEDKQEKEIQTRELHEREMSEAKRLASSFVEHLDGHQLFDSLWRGDEDGRILMLVGLQAQELSDEYDKDIFELTQEIYKLGLERFAERDDEIRDFMNNLQEGQEELQIMGQKEIEDFLQFKEKIFEEARITLRQLEQNSMHGDDENSPENLKLSDAVDKINIQFEESMNDMWQALMTQELYLHEAIEVLI</sequence>
<dbReference type="OrthoDB" id="27917at2759"/>
<dbReference type="AlphaFoldDB" id="B3N2B7"/>
<gene>
    <name evidence="1" type="primary">Dana\GF19858</name>
    <name evidence="1" type="synonym">dana_GLEANR_22264</name>
    <name evidence="1" type="ORF">GF19858</name>
</gene>
<proteinExistence type="predicted"/>
<protein>
    <submittedName>
        <fullName evidence="1">Uncharacterized protein</fullName>
    </submittedName>
</protein>
<organism evidence="1 2">
    <name type="scientific">Drosophila ananassae</name>
    <name type="common">Fruit fly</name>
    <dbReference type="NCBI Taxonomy" id="7217"/>
    <lineage>
        <taxon>Eukaryota</taxon>
        <taxon>Metazoa</taxon>
        <taxon>Ecdysozoa</taxon>
        <taxon>Arthropoda</taxon>
        <taxon>Hexapoda</taxon>
        <taxon>Insecta</taxon>
        <taxon>Pterygota</taxon>
        <taxon>Neoptera</taxon>
        <taxon>Endopterygota</taxon>
        <taxon>Diptera</taxon>
        <taxon>Brachycera</taxon>
        <taxon>Muscomorpha</taxon>
        <taxon>Ephydroidea</taxon>
        <taxon>Drosophilidae</taxon>
        <taxon>Drosophila</taxon>
        <taxon>Sophophora</taxon>
    </lineage>
</organism>
<reference evidence="1 2" key="1">
    <citation type="journal article" date="2007" name="Nature">
        <title>Evolution of genes and genomes on the Drosophila phylogeny.</title>
        <authorList>
            <consortium name="Drosophila 12 Genomes Consortium"/>
            <person name="Clark A.G."/>
            <person name="Eisen M.B."/>
            <person name="Smith D.R."/>
            <person name="Bergman C.M."/>
            <person name="Oliver B."/>
            <person name="Markow T.A."/>
            <person name="Kaufman T.C."/>
            <person name="Kellis M."/>
            <person name="Gelbart W."/>
            <person name="Iyer V.N."/>
            <person name="Pollard D.A."/>
            <person name="Sackton T.B."/>
            <person name="Larracuente A.M."/>
            <person name="Singh N.D."/>
            <person name="Abad J.P."/>
            <person name="Abt D.N."/>
            <person name="Adryan B."/>
            <person name="Aguade M."/>
            <person name="Akashi H."/>
            <person name="Anderson W.W."/>
            <person name="Aquadro C.F."/>
            <person name="Ardell D.H."/>
            <person name="Arguello R."/>
            <person name="Artieri C.G."/>
            <person name="Barbash D.A."/>
            <person name="Barker D."/>
            <person name="Barsanti P."/>
            <person name="Batterham P."/>
            <person name="Batzoglou S."/>
            <person name="Begun D."/>
            <person name="Bhutkar A."/>
            <person name="Blanco E."/>
            <person name="Bosak S.A."/>
            <person name="Bradley R.K."/>
            <person name="Brand A.D."/>
            <person name="Brent M.R."/>
            <person name="Brooks A.N."/>
            <person name="Brown R.H."/>
            <person name="Butlin R.K."/>
            <person name="Caggese C."/>
            <person name="Calvi B.R."/>
            <person name="Bernardo de Carvalho A."/>
            <person name="Caspi A."/>
            <person name="Castrezana S."/>
            <person name="Celniker S.E."/>
            <person name="Chang J.L."/>
            <person name="Chapple C."/>
            <person name="Chatterji S."/>
            <person name="Chinwalla A."/>
            <person name="Civetta A."/>
            <person name="Clifton S.W."/>
            <person name="Comeron J.M."/>
            <person name="Costello J.C."/>
            <person name="Coyne J.A."/>
            <person name="Daub J."/>
            <person name="David R.G."/>
            <person name="Delcher A.L."/>
            <person name="Delehaunty K."/>
            <person name="Do C.B."/>
            <person name="Ebling H."/>
            <person name="Edwards K."/>
            <person name="Eickbush T."/>
            <person name="Evans J.D."/>
            <person name="Filipski A."/>
            <person name="Findeiss S."/>
            <person name="Freyhult E."/>
            <person name="Fulton L."/>
            <person name="Fulton R."/>
            <person name="Garcia A.C."/>
            <person name="Gardiner A."/>
            <person name="Garfield D.A."/>
            <person name="Garvin B.E."/>
            <person name="Gibson G."/>
            <person name="Gilbert D."/>
            <person name="Gnerre S."/>
            <person name="Godfrey J."/>
            <person name="Good R."/>
            <person name="Gotea V."/>
            <person name="Gravely B."/>
            <person name="Greenberg A.J."/>
            <person name="Griffiths-Jones S."/>
            <person name="Gross S."/>
            <person name="Guigo R."/>
            <person name="Gustafson E.A."/>
            <person name="Haerty W."/>
            <person name="Hahn M.W."/>
            <person name="Halligan D.L."/>
            <person name="Halpern A.L."/>
            <person name="Halter G.M."/>
            <person name="Han M.V."/>
            <person name="Heger A."/>
            <person name="Hillier L."/>
            <person name="Hinrichs A.S."/>
            <person name="Holmes I."/>
            <person name="Hoskins R.A."/>
            <person name="Hubisz M.J."/>
            <person name="Hultmark D."/>
            <person name="Huntley M.A."/>
            <person name="Jaffe D.B."/>
            <person name="Jagadeeshan S."/>
            <person name="Jeck W.R."/>
            <person name="Johnson J."/>
            <person name="Jones C.D."/>
            <person name="Jordan W.C."/>
            <person name="Karpen G.H."/>
            <person name="Kataoka E."/>
            <person name="Keightley P.D."/>
            <person name="Kheradpour P."/>
            <person name="Kirkness E.F."/>
            <person name="Koerich L.B."/>
            <person name="Kristiansen K."/>
            <person name="Kudrna D."/>
            <person name="Kulathinal R.J."/>
            <person name="Kumar S."/>
            <person name="Kwok R."/>
            <person name="Lander E."/>
            <person name="Langley C.H."/>
            <person name="Lapoint R."/>
            <person name="Lazzaro B.P."/>
            <person name="Lee S.J."/>
            <person name="Levesque L."/>
            <person name="Li R."/>
            <person name="Lin C.F."/>
            <person name="Lin M.F."/>
            <person name="Lindblad-Toh K."/>
            <person name="Llopart A."/>
            <person name="Long M."/>
            <person name="Low L."/>
            <person name="Lozovsky E."/>
            <person name="Lu J."/>
            <person name="Luo M."/>
            <person name="Machado C.A."/>
            <person name="Makalowski W."/>
            <person name="Marzo M."/>
            <person name="Matsuda M."/>
            <person name="Matzkin L."/>
            <person name="McAllister B."/>
            <person name="McBride C.S."/>
            <person name="McKernan B."/>
            <person name="McKernan K."/>
            <person name="Mendez-Lago M."/>
            <person name="Minx P."/>
            <person name="Mollenhauer M.U."/>
            <person name="Montooth K."/>
            <person name="Mount S.M."/>
            <person name="Mu X."/>
            <person name="Myers E."/>
            <person name="Negre B."/>
            <person name="Newfeld S."/>
            <person name="Nielsen R."/>
            <person name="Noor M.A."/>
            <person name="O'Grady P."/>
            <person name="Pachter L."/>
            <person name="Papaceit M."/>
            <person name="Parisi M.J."/>
            <person name="Parisi M."/>
            <person name="Parts L."/>
            <person name="Pedersen J.S."/>
            <person name="Pesole G."/>
            <person name="Phillippy A.M."/>
            <person name="Ponting C.P."/>
            <person name="Pop M."/>
            <person name="Porcelli D."/>
            <person name="Powell J.R."/>
            <person name="Prohaska S."/>
            <person name="Pruitt K."/>
            <person name="Puig M."/>
            <person name="Quesneville H."/>
            <person name="Ram K.R."/>
            <person name="Rand D."/>
            <person name="Rasmussen M.D."/>
            <person name="Reed L.K."/>
            <person name="Reenan R."/>
            <person name="Reily A."/>
            <person name="Remington K.A."/>
            <person name="Rieger T.T."/>
            <person name="Ritchie M.G."/>
            <person name="Robin C."/>
            <person name="Rogers Y.H."/>
            <person name="Rohde C."/>
            <person name="Rozas J."/>
            <person name="Rubenfield M.J."/>
            <person name="Ruiz A."/>
            <person name="Russo S."/>
            <person name="Salzberg S.L."/>
            <person name="Sanchez-Gracia A."/>
            <person name="Saranga D.J."/>
            <person name="Sato H."/>
            <person name="Schaeffer S.W."/>
            <person name="Schatz M.C."/>
            <person name="Schlenke T."/>
            <person name="Schwartz R."/>
            <person name="Segarra C."/>
            <person name="Singh R.S."/>
            <person name="Sirot L."/>
            <person name="Sirota M."/>
            <person name="Sisneros N.B."/>
            <person name="Smith C.D."/>
            <person name="Smith T.F."/>
            <person name="Spieth J."/>
            <person name="Stage D.E."/>
            <person name="Stark A."/>
            <person name="Stephan W."/>
            <person name="Strausberg R.L."/>
            <person name="Strempel S."/>
            <person name="Sturgill D."/>
            <person name="Sutton G."/>
            <person name="Sutton G.G."/>
            <person name="Tao W."/>
            <person name="Teichmann S."/>
            <person name="Tobari Y.N."/>
            <person name="Tomimura Y."/>
            <person name="Tsolas J.M."/>
            <person name="Valente V.L."/>
            <person name="Venter E."/>
            <person name="Venter J.C."/>
            <person name="Vicario S."/>
            <person name="Vieira F.G."/>
            <person name="Vilella A.J."/>
            <person name="Villasante A."/>
            <person name="Walenz B."/>
            <person name="Wang J."/>
            <person name="Wasserman M."/>
            <person name="Watts T."/>
            <person name="Wilson D."/>
            <person name="Wilson R.K."/>
            <person name="Wing R.A."/>
            <person name="Wolfner M.F."/>
            <person name="Wong A."/>
            <person name="Wong G.K."/>
            <person name="Wu C.I."/>
            <person name="Wu G."/>
            <person name="Yamamoto D."/>
            <person name="Yang H.P."/>
            <person name="Yang S.P."/>
            <person name="Yorke J.A."/>
            <person name="Yoshida K."/>
            <person name="Zdobnov E."/>
            <person name="Zhang P."/>
            <person name="Zhang Y."/>
            <person name="Zimin A.V."/>
            <person name="Baldwin J."/>
            <person name="Abdouelleil A."/>
            <person name="Abdulkadir J."/>
            <person name="Abebe A."/>
            <person name="Abera B."/>
            <person name="Abreu J."/>
            <person name="Acer S.C."/>
            <person name="Aftuck L."/>
            <person name="Alexander A."/>
            <person name="An P."/>
            <person name="Anderson E."/>
            <person name="Anderson S."/>
            <person name="Arachi H."/>
            <person name="Azer M."/>
            <person name="Bachantsang P."/>
            <person name="Barry A."/>
            <person name="Bayul T."/>
            <person name="Berlin A."/>
            <person name="Bessette D."/>
            <person name="Bloom T."/>
            <person name="Blye J."/>
            <person name="Boguslavskiy L."/>
            <person name="Bonnet C."/>
            <person name="Boukhgalter B."/>
            <person name="Bourzgui I."/>
            <person name="Brown A."/>
            <person name="Cahill P."/>
            <person name="Channer S."/>
            <person name="Cheshatsang Y."/>
            <person name="Chuda L."/>
            <person name="Citroen M."/>
            <person name="Collymore A."/>
            <person name="Cooke P."/>
            <person name="Costello M."/>
            <person name="D'Aco K."/>
            <person name="Daza R."/>
            <person name="De Haan G."/>
            <person name="DeGray S."/>
            <person name="DeMaso C."/>
            <person name="Dhargay N."/>
            <person name="Dooley K."/>
            <person name="Dooley E."/>
            <person name="Doricent M."/>
            <person name="Dorje P."/>
            <person name="Dorjee K."/>
            <person name="Dupes A."/>
            <person name="Elong R."/>
            <person name="Falk J."/>
            <person name="Farina A."/>
            <person name="Faro S."/>
            <person name="Ferguson D."/>
            <person name="Fisher S."/>
            <person name="Foley C.D."/>
            <person name="Franke A."/>
            <person name="Friedrich D."/>
            <person name="Gadbois L."/>
            <person name="Gearin G."/>
            <person name="Gearin C.R."/>
            <person name="Giannoukos G."/>
            <person name="Goode T."/>
            <person name="Graham J."/>
            <person name="Grandbois E."/>
            <person name="Grewal S."/>
            <person name="Gyaltsen K."/>
            <person name="Hafez N."/>
            <person name="Hagos B."/>
            <person name="Hall J."/>
            <person name="Henson C."/>
            <person name="Hollinger A."/>
            <person name="Honan T."/>
            <person name="Huard M.D."/>
            <person name="Hughes L."/>
            <person name="Hurhula B."/>
            <person name="Husby M.E."/>
            <person name="Kamat A."/>
            <person name="Kanga B."/>
            <person name="Kashin S."/>
            <person name="Khazanovich D."/>
            <person name="Kisner P."/>
            <person name="Lance K."/>
            <person name="Lara M."/>
            <person name="Lee W."/>
            <person name="Lennon N."/>
            <person name="Letendre F."/>
            <person name="LeVine R."/>
            <person name="Lipovsky A."/>
            <person name="Liu X."/>
            <person name="Liu J."/>
            <person name="Liu S."/>
            <person name="Lokyitsang T."/>
            <person name="Lokyitsang Y."/>
            <person name="Lubonja R."/>
            <person name="Lui A."/>
            <person name="MacDonald P."/>
            <person name="Magnisalis V."/>
            <person name="Maru K."/>
            <person name="Matthews C."/>
            <person name="McCusker W."/>
            <person name="McDonough S."/>
            <person name="Mehta T."/>
            <person name="Meldrim J."/>
            <person name="Meneus L."/>
            <person name="Mihai O."/>
            <person name="Mihalev A."/>
            <person name="Mihova T."/>
            <person name="Mittelman R."/>
            <person name="Mlenga V."/>
            <person name="Montmayeur A."/>
            <person name="Mulrain L."/>
            <person name="Navidi A."/>
            <person name="Naylor J."/>
            <person name="Negash T."/>
            <person name="Nguyen T."/>
            <person name="Nguyen N."/>
            <person name="Nicol R."/>
            <person name="Norbu C."/>
            <person name="Norbu N."/>
            <person name="Novod N."/>
            <person name="O'Neill B."/>
            <person name="Osman S."/>
            <person name="Markiewicz E."/>
            <person name="Oyono O.L."/>
            <person name="Patti C."/>
            <person name="Phunkhang P."/>
            <person name="Pierre F."/>
            <person name="Priest M."/>
            <person name="Raghuraman S."/>
            <person name="Rege F."/>
            <person name="Reyes R."/>
            <person name="Rise C."/>
            <person name="Rogov P."/>
            <person name="Ross K."/>
            <person name="Ryan E."/>
            <person name="Settipalli S."/>
            <person name="Shea T."/>
            <person name="Sherpa N."/>
            <person name="Shi L."/>
            <person name="Shih D."/>
            <person name="Sparrow T."/>
            <person name="Spaulding J."/>
            <person name="Stalker J."/>
            <person name="Stange-Thomann N."/>
            <person name="Stavropoulos S."/>
            <person name="Stone C."/>
            <person name="Strader C."/>
            <person name="Tesfaye S."/>
            <person name="Thomson T."/>
            <person name="Thoulutsang Y."/>
            <person name="Thoulutsang D."/>
            <person name="Topham K."/>
            <person name="Topping I."/>
            <person name="Tsamla T."/>
            <person name="Vassiliev H."/>
            <person name="Vo A."/>
            <person name="Wangchuk T."/>
            <person name="Wangdi T."/>
            <person name="Weiand M."/>
            <person name="Wilkinson J."/>
            <person name="Wilson A."/>
            <person name="Yadav S."/>
            <person name="Young G."/>
            <person name="Yu Q."/>
            <person name="Zembek L."/>
            <person name="Zhong D."/>
            <person name="Zimmer A."/>
            <person name="Zwirko Z."/>
            <person name="Jaffe D.B."/>
            <person name="Alvarez P."/>
            <person name="Brockman W."/>
            <person name="Butler J."/>
            <person name="Chin C."/>
            <person name="Gnerre S."/>
            <person name="Grabherr M."/>
            <person name="Kleber M."/>
            <person name="Mauceli E."/>
            <person name="MacCallum I."/>
        </authorList>
    </citation>
    <scope>NUCLEOTIDE SEQUENCE [LARGE SCALE GENOMIC DNA]</scope>
    <source>
        <strain evidence="2">Tucson 14024-0371.13</strain>
    </source>
</reference>
<evidence type="ECO:0000313" key="1">
    <source>
        <dbReference type="EMBL" id="EDV44984.2"/>
    </source>
</evidence>
<feature type="non-terminal residue" evidence="1">
    <location>
        <position position="1"/>
    </location>
</feature>